<dbReference type="RefSeq" id="WP_115076488.1">
    <property type="nucleotide sequence ID" value="NZ_CP022313.1"/>
</dbReference>
<sequence>MVVKTDVALINMIQNKGVFLDLIDNMDKVGEGEEVRIVMYQQKLRALLDSVAPLPNTRVLREVPAERRKLESALCVENLERVGLVIQVDSARGVMVFAPFVIEMFRHFDGVRLRHLNSADYELIRASFNRLYEVFVTLPSLSNEDIGFQEQVSVLRKEIRAATAKMKECVDALQGRLQRLGEIVDRMRYDVIDEVAKAQEALGEINNIYLRNILPALQFLGEHTDLKGTKPALTALTCIGDQLAHYGHDKLASSVYYSVESIRSYRHDISIISGSLMRYVQQSEAHRRAYDKIEQAWNRLYGSVRELHDGSLKDNILPSTHPVFAHLNTYSGLKMRVFEAKVEWPDANQRLALTEHLRATLPNIKISTGKIHQLSGQANESGELKRRRDARLLAIGNLVEEWEPRLTDDAHVAMHEHLKGRLKGYELTDLLMSVGWLRKREGIRLIPHYHIGNLATDCESLRYYKLQVETEHV</sequence>
<evidence type="ECO:0000313" key="2">
    <source>
        <dbReference type="Proteomes" id="UP000254535"/>
    </source>
</evidence>
<proteinExistence type="predicted"/>
<dbReference type="AlphaFoldDB" id="A0A345URR2"/>
<dbReference type="Proteomes" id="UP000254535">
    <property type="component" value="Chromosome"/>
</dbReference>
<organism evidence="1 2">
    <name type="scientific">Pseudomonas fluorescens</name>
    <dbReference type="NCBI Taxonomy" id="294"/>
    <lineage>
        <taxon>Bacteria</taxon>
        <taxon>Pseudomonadati</taxon>
        <taxon>Pseudomonadota</taxon>
        <taxon>Gammaproteobacteria</taxon>
        <taxon>Pseudomonadales</taxon>
        <taxon>Pseudomonadaceae</taxon>
        <taxon>Pseudomonas</taxon>
    </lineage>
</organism>
<protein>
    <submittedName>
        <fullName evidence="1">Uncharacterized protein</fullName>
    </submittedName>
</protein>
<reference evidence="1 2" key="1">
    <citation type="submission" date="2017-07" db="EMBL/GenBank/DDBJ databases">
        <title>Genome sequence of Pseudomonas NEP1.</title>
        <authorList>
            <person name="Nascimento F.X."/>
        </authorList>
    </citation>
    <scope>NUCLEOTIDE SEQUENCE [LARGE SCALE GENOMIC DNA]</scope>
    <source>
        <strain evidence="1 2">NEP1</strain>
    </source>
</reference>
<gene>
    <name evidence="1" type="ORF">CFN16_03200</name>
</gene>
<evidence type="ECO:0000313" key="1">
    <source>
        <dbReference type="EMBL" id="AXJ03164.1"/>
    </source>
</evidence>
<accession>A0A345URR2</accession>
<dbReference type="EMBL" id="CP022313">
    <property type="protein sequence ID" value="AXJ03164.1"/>
    <property type="molecule type" value="Genomic_DNA"/>
</dbReference>
<name>A0A345URR2_PSEFL</name>